<protein>
    <submittedName>
        <fullName evidence="1">Uncharacterized protein</fullName>
    </submittedName>
</protein>
<organism evidence="1">
    <name type="scientific">Alexandrium monilatum</name>
    <dbReference type="NCBI Taxonomy" id="311494"/>
    <lineage>
        <taxon>Eukaryota</taxon>
        <taxon>Sar</taxon>
        <taxon>Alveolata</taxon>
        <taxon>Dinophyceae</taxon>
        <taxon>Gonyaulacales</taxon>
        <taxon>Pyrocystaceae</taxon>
        <taxon>Alexandrium</taxon>
    </lineage>
</organism>
<reference evidence="1" key="1">
    <citation type="submission" date="2021-01" db="EMBL/GenBank/DDBJ databases">
        <authorList>
            <person name="Corre E."/>
            <person name="Pelletier E."/>
            <person name="Niang G."/>
            <person name="Scheremetjew M."/>
            <person name="Finn R."/>
            <person name="Kale V."/>
            <person name="Holt S."/>
            <person name="Cochrane G."/>
            <person name="Meng A."/>
            <person name="Brown T."/>
            <person name="Cohen L."/>
        </authorList>
    </citation>
    <scope>NUCLEOTIDE SEQUENCE</scope>
    <source>
        <strain evidence="1">CCMP3105</strain>
    </source>
</reference>
<sequence length="109" mass="10031">MGCGARPAETSGAGLGRSVEVFAGLNSSARTGLAAAPWTFISASPNESGALFCSGAALSGALLACFGSRGSAAALCGAAEGCFGSGGSTTALCTATVGCFGGGGSAAAL</sequence>
<gene>
    <name evidence="1" type="ORF">AMON00008_LOCUS47547</name>
</gene>
<name>A0A7S4SAX2_9DINO</name>
<dbReference type="AlphaFoldDB" id="A0A7S4SAX2"/>
<evidence type="ECO:0000313" key="1">
    <source>
        <dbReference type="EMBL" id="CAE4639954.1"/>
    </source>
</evidence>
<accession>A0A7S4SAX2</accession>
<proteinExistence type="predicted"/>
<dbReference type="EMBL" id="HBNR01067258">
    <property type="protein sequence ID" value="CAE4639954.1"/>
    <property type="molecule type" value="Transcribed_RNA"/>
</dbReference>